<name>A0A1H1YRK9_9MICO</name>
<sequence>MPESRKDRGPALRKPNLGPSAGPANRRALIAAAREIFAEDGLAAPFSAVAKRAGVGQGSLYRHFPDRLALAIAVFDANVDELEAAVADSATPLDDLLDRVIAQALVSTGLIDLIQAHPHDPRVERLGARVQAITATAVERERAAGRLGDHVEAADVLLAISMLAGVLGRTDAADRPVTARRAWALFHAAFAPRAADPAVD</sequence>
<organism evidence="8 9">
    <name type="scientific">Agromyces flavus</name>
    <dbReference type="NCBI Taxonomy" id="589382"/>
    <lineage>
        <taxon>Bacteria</taxon>
        <taxon>Bacillati</taxon>
        <taxon>Actinomycetota</taxon>
        <taxon>Actinomycetes</taxon>
        <taxon>Micrococcales</taxon>
        <taxon>Microbacteriaceae</taxon>
        <taxon>Agromyces</taxon>
    </lineage>
</organism>
<evidence type="ECO:0000313" key="7">
    <source>
        <dbReference type="EMBL" id="MCP2366787.1"/>
    </source>
</evidence>
<feature type="compositionally biased region" description="Basic and acidic residues" evidence="5">
    <location>
        <begin position="1"/>
        <end position="10"/>
    </location>
</feature>
<accession>A0A1H1YRK9</accession>
<dbReference type="EMBL" id="LT629755">
    <property type="protein sequence ID" value="SDT24088.1"/>
    <property type="molecule type" value="Genomic_DNA"/>
</dbReference>
<evidence type="ECO:0000259" key="6">
    <source>
        <dbReference type="PROSITE" id="PS50977"/>
    </source>
</evidence>
<dbReference type="SUPFAM" id="SSF46689">
    <property type="entry name" value="Homeodomain-like"/>
    <property type="match status" value="1"/>
</dbReference>
<dbReference type="Proteomes" id="UP000893823">
    <property type="component" value="Unassembled WGS sequence"/>
</dbReference>
<evidence type="ECO:0000256" key="3">
    <source>
        <dbReference type="ARBA" id="ARBA00023163"/>
    </source>
</evidence>
<dbReference type="GO" id="GO:0003700">
    <property type="term" value="F:DNA-binding transcription factor activity"/>
    <property type="evidence" value="ECO:0007669"/>
    <property type="project" value="TreeGrafter"/>
</dbReference>
<reference evidence="9" key="2">
    <citation type="submission" date="2016-10" db="EMBL/GenBank/DDBJ databases">
        <authorList>
            <person name="Varghese N."/>
            <person name="Submissions S."/>
        </authorList>
    </citation>
    <scope>NUCLEOTIDE SEQUENCE [LARGE SCALE GENOMIC DNA]</scope>
    <source>
        <strain evidence="9">CPCC 202695</strain>
    </source>
</reference>
<evidence type="ECO:0000313" key="8">
    <source>
        <dbReference type="EMBL" id="SDT24088.1"/>
    </source>
</evidence>
<reference evidence="8" key="1">
    <citation type="submission" date="2016-10" db="EMBL/GenBank/DDBJ databases">
        <authorList>
            <person name="de Groot N.N."/>
        </authorList>
    </citation>
    <scope>NUCLEOTIDE SEQUENCE [LARGE SCALE GENOMIC DNA]</scope>
    <source>
        <strain evidence="8">CPCC 202695</strain>
    </source>
</reference>
<reference evidence="7" key="3">
    <citation type="submission" date="2022-06" db="EMBL/GenBank/DDBJ databases">
        <title>Genomic Encyclopedia of Type Strains, Phase III (KMG-III): the genomes of soil and plant-associated and newly described type strains.</title>
        <authorList>
            <person name="Whitman W."/>
        </authorList>
    </citation>
    <scope>NUCLEOTIDE SEQUENCE</scope>
    <source>
        <strain evidence="7">CPCC 202695</strain>
    </source>
</reference>
<evidence type="ECO:0000313" key="10">
    <source>
        <dbReference type="Proteomes" id="UP000893823"/>
    </source>
</evidence>
<evidence type="ECO:0000313" key="9">
    <source>
        <dbReference type="Proteomes" id="UP000199482"/>
    </source>
</evidence>
<dbReference type="InterPro" id="IPR001647">
    <property type="entry name" value="HTH_TetR"/>
</dbReference>
<feature type="domain" description="HTH tetR-type" evidence="6">
    <location>
        <begin position="23"/>
        <end position="82"/>
    </location>
</feature>
<dbReference type="PANTHER" id="PTHR30055">
    <property type="entry name" value="HTH-TYPE TRANSCRIPTIONAL REGULATOR RUTR"/>
    <property type="match status" value="1"/>
</dbReference>
<keyword evidence="10" id="KW-1185">Reference proteome</keyword>
<keyword evidence="2 4" id="KW-0238">DNA-binding</keyword>
<dbReference type="InterPro" id="IPR009057">
    <property type="entry name" value="Homeodomain-like_sf"/>
</dbReference>
<dbReference type="GO" id="GO:0000976">
    <property type="term" value="F:transcription cis-regulatory region binding"/>
    <property type="evidence" value="ECO:0007669"/>
    <property type="project" value="TreeGrafter"/>
</dbReference>
<feature type="region of interest" description="Disordered" evidence="5">
    <location>
        <begin position="1"/>
        <end position="23"/>
    </location>
</feature>
<dbReference type="STRING" id="589382.SAMN04489721_2862"/>
<dbReference type="PRINTS" id="PR00455">
    <property type="entry name" value="HTHTETR"/>
</dbReference>
<evidence type="ECO:0000256" key="5">
    <source>
        <dbReference type="SAM" id="MobiDB-lite"/>
    </source>
</evidence>
<protein>
    <submittedName>
        <fullName evidence="7">AcrR family transcriptional regulator</fullName>
    </submittedName>
    <submittedName>
        <fullName evidence="8">Regulatory protein, tetR family</fullName>
    </submittedName>
</protein>
<dbReference type="RefSeq" id="WP_166670866.1">
    <property type="nucleotide sequence ID" value="NZ_BMDN01000001.1"/>
</dbReference>
<evidence type="ECO:0000256" key="4">
    <source>
        <dbReference type="PROSITE-ProRule" id="PRU00335"/>
    </source>
</evidence>
<evidence type="ECO:0000256" key="1">
    <source>
        <dbReference type="ARBA" id="ARBA00023015"/>
    </source>
</evidence>
<dbReference type="Proteomes" id="UP000199482">
    <property type="component" value="Chromosome I"/>
</dbReference>
<keyword evidence="1" id="KW-0805">Transcription regulation</keyword>
<dbReference type="Pfam" id="PF00440">
    <property type="entry name" value="TetR_N"/>
    <property type="match status" value="1"/>
</dbReference>
<dbReference type="Gene3D" id="1.10.357.10">
    <property type="entry name" value="Tetracycline Repressor, domain 2"/>
    <property type="match status" value="1"/>
</dbReference>
<dbReference type="AlphaFoldDB" id="A0A1H1YRK9"/>
<gene>
    <name evidence="7" type="ORF">BCL57_000929</name>
    <name evidence="8" type="ORF">SAMN04489721_2862</name>
</gene>
<evidence type="ECO:0000256" key="2">
    <source>
        <dbReference type="ARBA" id="ARBA00023125"/>
    </source>
</evidence>
<dbReference type="EMBL" id="SODL02000001">
    <property type="protein sequence ID" value="MCP2366787.1"/>
    <property type="molecule type" value="Genomic_DNA"/>
</dbReference>
<proteinExistence type="predicted"/>
<feature type="DNA-binding region" description="H-T-H motif" evidence="4">
    <location>
        <begin position="45"/>
        <end position="64"/>
    </location>
</feature>
<keyword evidence="3" id="KW-0804">Transcription</keyword>
<dbReference type="InterPro" id="IPR050109">
    <property type="entry name" value="HTH-type_TetR-like_transc_reg"/>
</dbReference>
<dbReference type="PROSITE" id="PS50977">
    <property type="entry name" value="HTH_TETR_2"/>
    <property type="match status" value="1"/>
</dbReference>
<dbReference type="PANTHER" id="PTHR30055:SF234">
    <property type="entry name" value="HTH-TYPE TRANSCRIPTIONAL REGULATOR BETI"/>
    <property type="match status" value="1"/>
</dbReference>